<proteinExistence type="predicted"/>
<dbReference type="InterPro" id="IPR002514">
    <property type="entry name" value="Transposase_8"/>
</dbReference>
<dbReference type="InterPro" id="IPR009057">
    <property type="entry name" value="Homeodomain-like_sf"/>
</dbReference>
<evidence type="ECO:0008006" key="3">
    <source>
        <dbReference type="Google" id="ProtNLM"/>
    </source>
</evidence>
<keyword evidence="2" id="KW-1185">Reference proteome</keyword>
<dbReference type="EMBL" id="BMLI01000002">
    <property type="protein sequence ID" value="GGN06283.1"/>
    <property type="molecule type" value="Genomic_DNA"/>
</dbReference>
<name>A0ABQ2IBP8_9BACT</name>
<reference evidence="2" key="1">
    <citation type="journal article" date="2019" name="Int. J. Syst. Evol. Microbiol.">
        <title>The Global Catalogue of Microorganisms (GCM) 10K type strain sequencing project: providing services to taxonomists for standard genome sequencing and annotation.</title>
        <authorList>
            <consortium name="The Broad Institute Genomics Platform"/>
            <consortium name="The Broad Institute Genome Sequencing Center for Infectious Disease"/>
            <person name="Wu L."/>
            <person name="Ma J."/>
        </authorList>
    </citation>
    <scope>NUCLEOTIDE SEQUENCE [LARGE SCALE GENOMIC DNA]</scope>
    <source>
        <strain evidence="2">CGMCC 1.6375</strain>
    </source>
</reference>
<comment type="caution">
    <text evidence="1">The sequence shown here is derived from an EMBL/GenBank/DDBJ whole genome shotgun (WGS) entry which is preliminary data.</text>
</comment>
<protein>
    <recommendedName>
        <fullName evidence="3">Transposase</fullName>
    </recommendedName>
</protein>
<evidence type="ECO:0000313" key="1">
    <source>
        <dbReference type="EMBL" id="GGN06283.1"/>
    </source>
</evidence>
<dbReference type="Proteomes" id="UP000632339">
    <property type="component" value="Unassembled WGS sequence"/>
</dbReference>
<sequence length="100" mass="11692">MKTMKQSRRKFTAKFKAMVAVEALKERESLSELATRFEIHPTQVSAWKREFLERAGKAFGEEPSKEEESVDVDNLFKQIGQLQVENDFLKKSCRIRIDQL</sequence>
<dbReference type="Gene3D" id="1.10.10.10">
    <property type="entry name" value="Winged helix-like DNA-binding domain superfamily/Winged helix DNA-binding domain"/>
    <property type="match status" value="1"/>
</dbReference>
<dbReference type="SUPFAM" id="SSF46689">
    <property type="entry name" value="Homeodomain-like"/>
    <property type="match status" value="1"/>
</dbReference>
<accession>A0ABQ2IBP8</accession>
<dbReference type="Pfam" id="PF01527">
    <property type="entry name" value="HTH_Tnp_1"/>
    <property type="match status" value="1"/>
</dbReference>
<gene>
    <name evidence="1" type="ORF">GCM10010967_46870</name>
</gene>
<evidence type="ECO:0000313" key="2">
    <source>
        <dbReference type="Proteomes" id="UP000632339"/>
    </source>
</evidence>
<dbReference type="InterPro" id="IPR036388">
    <property type="entry name" value="WH-like_DNA-bd_sf"/>
</dbReference>
<organism evidence="1 2">
    <name type="scientific">Dyadobacter beijingensis</name>
    <dbReference type="NCBI Taxonomy" id="365489"/>
    <lineage>
        <taxon>Bacteria</taxon>
        <taxon>Pseudomonadati</taxon>
        <taxon>Bacteroidota</taxon>
        <taxon>Cytophagia</taxon>
        <taxon>Cytophagales</taxon>
        <taxon>Spirosomataceae</taxon>
        <taxon>Dyadobacter</taxon>
    </lineage>
</organism>